<dbReference type="EMBL" id="CP134081">
    <property type="protein sequence ID" value="WNC09901.1"/>
    <property type="molecule type" value="Genomic_DNA"/>
</dbReference>
<evidence type="ECO:0000313" key="12">
    <source>
        <dbReference type="EMBL" id="WNC09901.1"/>
    </source>
</evidence>
<evidence type="ECO:0000259" key="10">
    <source>
        <dbReference type="Pfam" id="PF01432"/>
    </source>
</evidence>
<evidence type="ECO:0000256" key="5">
    <source>
        <dbReference type="ARBA" id="ARBA00022833"/>
    </source>
</evidence>
<evidence type="ECO:0000256" key="8">
    <source>
        <dbReference type="ARBA" id="ARBA00026100"/>
    </source>
</evidence>
<dbReference type="Proteomes" id="UP001258207">
    <property type="component" value="Chromosome"/>
</dbReference>
<keyword evidence="6 9" id="KW-0482">Metalloprotease</keyword>
<evidence type="ECO:0000256" key="9">
    <source>
        <dbReference type="RuleBase" id="RU003435"/>
    </source>
</evidence>
<evidence type="ECO:0000256" key="2">
    <source>
        <dbReference type="ARBA" id="ARBA00022670"/>
    </source>
</evidence>
<dbReference type="PANTHER" id="PTHR11804:SF84">
    <property type="entry name" value="SACCHAROLYSIN"/>
    <property type="match status" value="1"/>
</dbReference>
<dbReference type="GO" id="GO:0006518">
    <property type="term" value="P:peptide metabolic process"/>
    <property type="evidence" value="ECO:0007669"/>
    <property type="project" value="TreeGrafter"/>
</dbReference>
<dbReference type="InterPro" id="IPR045666">
    <property type="entry name" value="OpdA_N"/>
</dbReference>
<dbReference type="Pfam" id="PF19310">
    <property type="entry name" value="TOP_N"/>
    <property type="match status" value="1"/>
</dbReference>
<organism evidence="12 13">
    <name type="scientific">Pseudomonas coleopterorum</name>
    <dbReference type="NCBI Taxonomy" id="1605838"/>
    <lineage>
        <taxon>Bacteria</taxon>
        <taxon>Pseudomonadati</taxon>
        <taxon>Pseudomonadota</taxon>
        <taxon>Gammaproteobacteria</taxon>
        <taxon>Pseudomonadales</taxon>
        <taxon>Pseudomonadaceae</taxon>
        <taxon>Pseudomonas</taxon>
    </lineage>
</organism>
<dbReference type="AlphaFoldDB" id="A0AAJ6M010"/>
<gene>
    <name evidence="12" type="ORF">RI108_00290</name>
</gene>
<protein>
    <recommendedName>
        <fullName evidence="8">oligopeptidase A</fullName>
        <ecNumber evidence="8">3.4.24.70</ecNumber>
    </recommendedName>
</protein>
<dbReference type="GO" id="GO:0046872">
    <property type="term" value="F:metal ion binding"/>
    <property type="evidence" value="ECO:0007669"/>
    <property type="project" value="UniProtKB-UniRule"/>
</dbReference>
<reference evidence="12" key="1">
    <citation type="submission" date="2023-09" db="EMBL/GenBank/DDBJ databases">
        <title>First report of Pseudomonas coleopterorum DJ13 causing leaf spot on Rhododendron pulchrum Sweet in China.</title>
        <authorList>
            <person name="Zhang Y."/>
        </authorList>
    </citation>
    <scope>NUCLEOTIDE SEQUENCE</scope>
    <source>
        <strain evidence="12">DJ13</strain>
    </source>
</reference>
<evidence type="ECO:0000256" key="6">
    <source>
        <dbReference type="ARBA" id="ARBA00023049"/>
    </source>
</evidence>
<dbReference type="PANTHER" id="PTHR11804">
    <property type="entry name" value="PROTEASE M3 THIMET OLIGOPEPTIDASE-RELATED"/>
    <property type="match status" value="1"/>
</dbReference>
<dbReference type="SUPFAM" id="SSF55486">
    <property type="entry name" value="Metalloproteases ('zincins'), catalytic domain"/>
    <property type="match status" value="1"/>
</dbReference>
<dbReference type="InterPro" id="IPR024077">
    <property type="entry name" value="Neurolysin/TOP_dom2"/>
</dbReference>
<comment type="catalytic activity">
    <reaction evidence="7">
        <text>Hydrolysis of oligopeptides, with broad specificity. Gly or Ala commonly occur as P1 or P1' residues, but more distant residues are also important, as is shown by the fact that Z-Gly-Pro-Gly-|-Gly-Pro-Ala is cleaved, but not Z-(Gly)(5).</text>
        <dbReference type="EC" id="3.4.24.70"/>
    </reaction>
</comment>
<dbReference type="InterPro" id="IPR045090">
    <property type="entry name" value="Pept_M3A_M3B"/>
</dbReference>
<accession>A0AAJ6M010</accession>
<dbReference type="Gene3D" id="1.10.1370.40">
    <property type="match status" value="1"/>
</dbReference>
<dbReference type="Gene3D" id="1.10.1370.10">
    <property type="entry name" value="Neurolysin, domain 3"/>
    <property type="match status" value="1"/>
</dbReference>
<dbReference type="InterPro" id="IPR001567">
    <property type="entry name" value="Pept_M3A_M3B_dom"/>
</dbReference>
<keyword evidence="2 9" id="KW-0645">Protease</keyword>
<feature type="domain" description="Peptidase M3A/M3B catalytic" evidence="10">
    <location>
        <begin position="238"/>
        <end position="686"/>
    </location>
</feature>
<dbReference type="CDD" id="cd06456">
    <property type="entry name" value="M3A_DCP"/>
    <property type="match status" value="1"/>
</dbReference>
<dbReference type="GO" id="GO:0006508">
    <property type="term" value="P:proteolysis"/>
    <property type="evidence" value="ECO:0007669"/>
    <property type="project" value="UniProtKB-KW"/>
</dbReference>
<evidence type="ECO:0000256" key="1">
    <source>
        <dbReference type="ARBA" id="ARBA00006040"/>
    </source>
</evidence>
<proteinExistence type="inferred from homology"/>
<dbReference type="GO" id="GO:0004222">
    <property type="term" value="F:metalloendopeptidase activity"/>
    <property type="evidence" value="ECO:0007669"/>
    <property type="project" value="UniProtKB-EC"/>
</dbReference>
<dbReference type="InterPro" id="IPR034005">
    <property type="entry name" value="M3A_DCP"/>
</dbReference>
<sequence length="689" mass="77020">MTAAPSSVLPALLADNPLLGNHEIVPYHLIKAEHVEPAITHVIESNLRQLAQLLPEQLESPTWEGLVKPLEDMHQRLLAVLQPEQLLSRHHHLAVIEAYAKCRERVQAYESAIKHNRTVQAALQLLQQSPQALEFDSTQQAALNHALRAARLAGVGTARATQMRIERLHVELAGLYQTFADNLDAASQAWTLAFDDEAALAGIAPAVRASMAQRAREAGLSGWLLTLELPLVLAVASQAHDRSLREQVYKAFYTQASDQGPRAGENDNGPVLQRILAARAELAEASGYRSYASLAQATRMFDEAADVAKLLLQLIDKVRPAAQAEFAPVQELASLFGVKSLKAWDWDYYREKYQQIHHGVTELKVREYFPMQAVMDGMQRLLARLFDVQWLECPPAPRQPASVRLFRLSEGDQVLGYIYLDLHTRPKKRAGAWMEALRDRHRFADGRLQLPIAHVGCDFAAQTPEFPCLLSLGDIQTFFHELGHALHHVLTRIDHGSVSGIKGMAEDAVELPSGVFEHWAMQPEILQSMSRHYLTGERIDSVYVEQALAAKARFRAQALLWQLEYALVDYRLHSASNALSAREIGEQVLEKTQVVRHPPYVRWLNTFAHLFTNEDYAAGYYTYVWSQVLAAHLFTRFKREGLLANRAGKDFQRLILASGGTRPFAELVESFAGSKPGVEALLADLGIEA</sequence>
<evidence type="ECO:0000256" key="7">
    <source>
        <dbReference type="ARBA" id="ARBA00024603"/>
    </source>
</evidence>
<evidence type="ECO:0000256" key="4">
    <source>
        <dbReference type="ARBA" id="ARBA00022801"/>
    </source>
</evidence>
<dbReference type="Pfam" id="PF01432">
    <property type="entry name" value="Peptidase_M3"/>
    <property type="match status" value="1"/>
</dbReference>
<dbReference type="InterPro" id="IPR024079">
    <property type="entry name" value="MetalloPept_cat_dom_sf"/>
</dbReference>
<keyword evidence="3 9" id="KW-0479">Metal-binding</keyword>
<dbReference type="Gene3D" id="3.40.390.10">
    <property type="entry name" value="Collagenase (Catalytic Domain)"/>
    <property type="match status" value="1"/>
</dbReference>
<evidence type="ECO:0000259" key="11">
    <source>
        <dbReference type="Pfam" id="PF19310"/>
    </source>
</evidence>
<dbReference type="EC" id="3.4.24.70" evidence="8"/>
<evidence type="ECO:0000313" key="13">
    <source>
        <dbReference type="Proteomes" id="UP001258207"/>
    </source>
</evidence>
<dbReference type="RefSeq" id="WP_310792063.1">
    <property type="nucleotide sequence ID" value="NZ_CP134081.1"/>
</dbReference>
<feature type="domain" description="Oligopeptidase A N-terminal" evidence="11">
    <location>
        <begin position="45"/>
        <end position="157"/>
    </location>
</feature>
<evidence type="ECO:0000256" key="3">
    <source>
        <dbReference type="ARBA" id="ARBA00022723"/>
    </source>
</evidence>
<comment type="similarity">
    <text evidence="1 9">Belongs to the peptidase M3 family.</text>
</comment>
<keyword evidence="4 9" id="KW-0378">Hydrolase</keyword>
<keyword evidence="5 9" id="KW-0862">Zinc</keyword>
<name>A0AAJ6M010_9PSED</name>
<comment type="cofactor">
    <cofactor evidence="9">
        <name>Zn(2+)</name>
        <dbReference type="ChEBI" id="CHEBI:29105"/>
    </cofactor>
    <text evidence="9">Binds 1 zinc ion.</text>
</comment>